<dbReference type="InterPro" id="IPR035651">
    <property type="entry name" value="BipA_V"/>
</dbReference>
<dbReference type="HAMAP" id="MF_00849">
    <property type="entry name" value="BipA"/>
    <property type="match status" value="1"/>
</dbReference>
<comment type="catalytic activity">
    <reaction evidence="3 4">
        <text>GTP + H2O = GDP + phosphate + H(+)</text>
        <dbReference type="Rhea" id="RHEA:19669"/>
        <dbReference type="ChEBI" id="CHEBI:15377"/>
        <dbReference type="ChEBI" id="CHEBI:15378"/>
        <dbReference type="ChEBI" id="CHEBI:37565"/>
        <dbReference type="ChEBI" id="CHEBI:43474"/>
        <dbReference type="ChEBI" id="CHEBI:58189"/>
    </reaction>
</comment>
<dbReference type="HOGENOM" id="CLU_017016_4_0_0"/>
<dbReference type="GO" id="GO:0010467">
    <property type="term" value="P:gene expression"/>
    <property type="evidence" value="ECO:0007669"/>
    <property type="project" value="UniProtKB-ARBA"/>
</dbReference>
<dbReference type="FunFam" id="3.40.50.300:FF:000055">
    <property type="entry name" value="GTP-binding protein TypA"/>
    <property type="match status" value="1"/>
</dbReference>
<keyword evidence="4" id="KW-0963">Cytoplasm</keyword>
<evidence type="ECO:0000256" key="3">
    <source>
        <dbReference type="ARBA" id="ARBA00048548"/>
    </source>
</evidence>
<keyword evidence="4" id="KW-0820">tRNA-binding</keyword>
<dbReference type="PANTHER" id="PTHR42908:SF8">
    <property type="entry name" value="TR-TYPE G DOMAIN-CONTAINING PROTEIN"/>
    <property type="match status" value="1"/>
</dbReference>
<dbReference type="AlphaFoldDB" id="S0EWN1"/>
<dbReference type="GO" id="GO:1990904">
    <property type="term" value="C:ribonucleoprotein complex"/>
    <property type="evidence" value="ECO:0007669"/>
    <property type="project" value="TreeGrafter"/>
</dbReference>
<dbReference type="InterPro" id="IPR031157">
    <property type="entry name" value="G_TR_CS"/>
</dbReference>
<proteinExistence type="inferred from homology"/>
<dbReference type="InterPro" id="IPR048876">
    <property type="entry name" value="BipA_C"/>
</dbReference>
<dbReference type="GO" id="GO:0003924">
    <property type="term" value="F:GTPase activity"/>
    <property type="evidence" value="ECO:0007669"/>
    <property type="project" value="UniProtKB-UniRule"/>
</dbReference>
<dbReference type="GO" id="GO:0000027">
    <property type="term" value="P:ribosomal large subunit assembly"/>
    <property type="evidence" value="ECO:0007669"/>
    <property type="project" value="UniProtKB-UniRule"/>
</dbReference>
<feature type="binding site" evidence="4">
    <location>
        <begin position="16"/>
        <end position="21"/>
    </location>
    <ligand>
        <name>GTP</name>
        <dbReference type="ChEBI" id="CHEBI:37565"/>
    </ligand>
</feature>
<dbReference type="EC" id="3.6.5.-" evidence="4"/>
<evidence type="ECO:0000313" key="6">
    <source>
        <dbReference type="EMBL" id="CCW34138.1"/>
    </source>
</evidence>
<keyword evidence="2 4" id="KW-0342">GTP-binding</keyword>
<dbReference type="GO" id="GO:0005525">
    <property type="term" value="F:GTP binding"/>
    <property type="evidence" value="ECO:0007669"/>
    <property type="project" value="UniProtKB-UniRule"/>
</dbReference>
<evidence type="ECO:0000313" key="7">
    <source>
        <dbReference type="Proteomes" id="UP000014227"/>
    </source>
</evidence>
<dbReference type="OrthoDB" id="9804431at2"/>
<dbReference type="CDD" id="cd16263">
    <property type="entry name" value="BipA_III"/>
    <property type="match status" value="1"/>
</dbReference>
<dbReference type="Gene3D" id="3.40.50.300">
    <property type="entry name" value="P-loop containing nucleotide triphosphate hydrolases"/>
    <property type="match status" value="1"/>
</dbReference>
<dbReference type="GO" id="GO:0019843">
    <property type="term" value="F:rRNA binding"/>
    <property type="evidence" value="ECO:0007669"/>
    <property type="project" value="UniProtKB-KW"/>
</dbReference>
<dbReference type="FunFam" id="2.40.50.250:FF:000001">
    <property type="entry name" value="GTP-binding protein TypA"/>
    <property type="match status" value="1"/>
</dbReference>
<dbReference type="InterPro" id="IPR027417">
    <property type="entry name" value="P-loop_NTPase"/>
</dbReference>
<dbReference type="PROSITE" id="PS00301">
    <property type="entry name" value="G_TR_1"/>
    <property type="match status" value="1"/>
</dbReference>
<dbReference type="STRING" id="454171.CP488_00856"/>
<dbReference type="InterPro" id="IPR042116">
    <property type="entry name" value="TypA/BipA_C"/>
</dbReference>
<dbReference type="SUPFAM" id="SSF54980">
    <property type="entry name" value="EF-G C-terminal domain-like"/>
    <property type="match status" value="2"/>
</dbReference>
<keyword evidence="4" id="KW-0694">RNA-binding</keyword>
<dbReference type="GO" id="GO:0005829">
    <property type="term" value="C:cytosol"/>
    <property type="evidence" value="ECO:0007669"/>
    <property type="project" value="TreeGrafter"/>
</dbReference>
<dbReference type="SMART" id="SM00838">
    <property type="entry name" value="EFG_C"/>
    <property type="match status" value="1"/>
</dbReference>
<comment type="similarity">
    <text evidence="4">Belongs to the TRAFAC class translation factor GTPase superfamily. Classic translation factor GTPase family. BipA subfamily.</text>
</comment>
<organism evidence="6 7">
    <name type="scientific">Chthonomonas calidirosea (strain DSM 23976 / ICMP 18418 / T49)</name>
    <dbReference type="NCBI Taxonomy" id="1303518"/>
    <lineage>
        <taxon>Bacteria</taxon>
        <taxon>Bacillati</taxon>
        <taxon>Armatimonadota</taxon>
        <taxon>Chthonomonadia</taxon>
        <taxon>Chthonomonadales</taxon>
        <taxon>Chthonomonadaceae</taxon>
        <taxon>Chthonomonas</taxon>
    </lineage>
</organism>
<dbReference type="InterPro" id="IPR047042">
    <property type="entry name" value="BipA_II"/>
</dbReference>
<name>S0EWN1_CHTCT</name>
<keyword evidence="4" id="KW-0690">Ribosome biogenesis</keyword>
<dbReference type="EMBL" id="HF951689">
    <property type="protein sequence ID" value="CCW34138.1"/>
    <property type="molecule type" value="Genomic_DNA"/>
</dbReference>
<dbReference type="NCBIfam" id="TIGR01394">
    <property type="entry name" value="TypA_BipA"/>
    <property type="match status" value="1"/>
</dbReference>
<keyword evidence="1 4" id="KW-0547">Nucleotide-binding</keyword>
<reference evidence="7" key="1">
    <citation type="submission" date="2013-03" db="EMBL/GenBank/DDBJ databases">
        <title>Genome sequence of Chthonomonas calidirosea, the first sequenced genome from the Armatimonadetes phylum (formally candidate division OP10).</title>
        <authorList>
            <person name="Lee K.C.Y."/>
            <person name="Morgan X.C."/>
            <person name="Dunfield P.F."/>
            <person name="Tamas I."/>
            <person name="Houghton K.M."/>
            <person name="Vyssotski M."/>
            <person name="Ryan J.L.J."/>
            <person name="Lagutin K."/>
            <person name="McDonald I.R."/>
            <person name="Stott M.B."/>
        </authorList>
    </citation>
    <scope>NUCLEOTIDE SEQUENCE [LARGE SCALE GENOMIC DNA]</scope>
    <source>
        <strain evidence="7">DSM 23976 / ICMP 18418 / T49</strain>
    </source>
</reference>
<dbReference type="InterPro" id="IPR047041">
    <property type="entry name" value="BipA_GTP-bd_dom"/>
</dbReference>
<dbReference type="Gene3D" id="2.40.30.10">
    <property type="entry name" value="Translation factors"/>
    <property type="match status" value="1"/>
</dbReference>
<dbReference type="Pfam" id="PF00679">
    <property type="entry name" value="EFG_C"/>
    <property type="match status" value="1"/>
</dbReference>
<dbReference type="Pfam" id="PF03144">
    <property type="entry name" value="GTP_EFTU_D2"/>
    <property type="match status" value="1"/>
</dbReference>
<sequence>MYLNTVRNIAIIAHVDHGKTTLVDGLLRQGNVFRANQDLGERILDSNDLERERGITIVSKNTSVFYRDTFINIVDTPGHADFGGEVERVMSMVDGVLLLVDAVDGPMPQTRFVTAKALAMGHKVILVVNKIDRPDARPDWVVDQTFDLLVELGANDAQLDFPIVYTCAKAGTATLDLSQPGRDLQPLFETILAHIPAPQGDPTAPFQMLVSNLTYDDYRGRLAVGKIFAGTVHPNDNIAIISRDGQLRPGKVVSVFVFEGLKKVPRAQAQAGEIVILSGLEDVAIGETVTSRDTPQPIPPIQVEEPTLRMSFGVNTSPLAGREGQHVTSRKLRERLFRELETNVSLRVEETESPDVFLVSGRGELHLAILIETMRREGFEFQVSQPEVIFHQDADGQQLEPYEQVQIEVAETYRGIVIEQMGRRRGELQNMWQESGNAHFIYLVPTRGLLGLRNELLTATRGTAVINSLFAGYYPYAGDISRASRGSLLATEMGTATHFGLSNAEERGILFIEPGTEVYPGMIVGKHQRDSDLEVNVCKTKHLTNIRSSTSEIAVRLTPPAILSLDQALEYIGPDELVEVTPKSVRMRKRILDSNLRRRLEKAPIGAKS</sequence>
<dbReference type="FunCoup" id="S0EWN1">
    <property type="interactions" value="403"/>
</dbReference>
<dbReference type="PATRIC" id="fig|1303518.3.peg.307"/>
<feature type="domain" description="Tr-type G" evidence="5">
    <location>
        <begin position="4"/>
        <end position="199"/>
    </location>
</feature>
<dbReference type="Proteomes" id="UP000014227">
    <property type="component" value="Chromosome I"/>
</dbReference>
<dbReference type="eggNOG" id="COG1217">
    <property type="taxonomic scope" value="Bacteria"/>
</dbReference>
<dbReference type="PANTHER" id="PTHR42908">
    <property type="entry name" value="TRANSLATION ELONGATION FACTOR-RELATED"/>
    <property type="match status" value="1"/>
</dbReference>
<dbReference type="RefSeq" id="WP_016481701.1">
    <property type="nucleotide sequence ID" value="NC_021487.1"/>
</dbReference>
<dbReference type="Gene3D" id="3.30.70.870">
    <property type="entry name" value="Elongation Factor G (Translational Gtpase), domain 3"/>
    <property type="match status" value="1"/>
</dbReference>
<dbReference type="FunFam" id="2.40.30.10:FF:000016">
    <property type="entry name" value="GTP-binding protein TypA"/>
    <property type="match status" value="1"/>
</dbReference>
<keyword evidence="4" id="KW-0699">rRNA-binding</keyword>
<dbReference type="Gene3D" id="3.30.70.240">
    <property type="match status" value="1"/>
</dbReference>
<dbReference type="GO" id="GO:0000049">
    <property type="term" value="F:tRNA binding"/>
    <property type="evidence" value="ECO:0007669"/>
    <property type="project" value="UniProtKB-KW"/>
</dbReference>
<dbReference type="InterPro" id="IPR047043">
    <property type="entry name" value="BipA_III"/>
</dbReference>
<dbReference type="FunFam" id="3.30.70.870:FF:000003">
    <property type="entry name" value="GTP-binding protein TypA"/>
    <property type="match status" value="1"/>
</dbReference>
<dbReference type="CDD" id="cd03710">
    <property type="entry name" value="BipA_TypA_C"/>
    <property type="match status" value="1"/>
</dbReference>
<dbReference type="CDD" id="cd03691">
    <property type="entry name" value="BipA_TypA_II"/>
    <property type="match status" value="1"/>
</dbReference>
<accession>S0EWN1</accession>
<dbReference type="InterPro" id="IPR009000">
    <property type="entry name" value="Transl_B-barrel_sf"/>
</dbReference>
<keyword evidence="7" id="KW-1185">Reference proteome</keyword>
<dbReference type="SUPFAM" id="SSF52540">
    <property type="entry name" value="P-loop containing nucleoside triphosphate hydrolases"/>
    <property type="match status" value="1"/>
</dbReference>
<dbReference type="KEGG" id="ccz:CCALI_00301"/>
<dbReference type="InParanoid" id="S0EWN1"/>
<evidence type="ECO:0000256" key="4">
    <source>
        <dbReference type="HAMAP-Rule" id="MF_00849"/>
    </source>
</evidence>
<dbReference type="Pfam" id="PF00009">
    <property type="entry name" value="GTP_EFTU"/>
    <property type="match status" value="1"/>
</dbReference>
<keyword evidence="4" id="KW-0378">Hydrolase</keyword>
<dbReference type="CDD" id="cd01891">
    <property type="entry name" value="TypA_BipA"/>
    <property type="match status" value="1"/>
</dbReference>
<dbReference type="PROSITE" id="PS51722">
    <property type="entry name" value="G_TR_2"/>
    <property type="match status" value="1"/>
</dbReference>
<dbReference type="InterPro" id="IPR006298">
    <property type="entry name" value="BipA"/>
</dbReference>
<dbReference type="InterPro" id="IPR004161">
    <property type="entry name" value="EFTu-like_2"/>
</dbReference>
<dbReference type="PRINTS" id="PR00315">
    <property type="entry name" value="ELONGATNFCT"/>
</dbReference>
<comment type="subunit">
    <text evidence="4">Monomer.</text>
</comment>
<dbReference type="SUPFAM" id="SSF50447">
    <property type="entry name" value="Translation proteins"/>
    <property type="match status" value="1"/>
</dbReference>
<dbReference type="InterPro" id="IPR000795">
    <property type="entry name" value="T_Tr_GTP-bd_dom"/>
</dbReference>
<dbReference type="NCBIfam" id="TIGR00231">
    <property type="entry name" value="small_GTP"/>
    <property type="match status" value="1"/>
</dbReference>
<dbReference type="Pfam" id="PF21018">
    <property type="entry name" value="BipA_C"/>
    <property type="match status" value="1"/>
</dbReference>
<comment type="subcellular location">
    <subcellularLocation>
        <location evidence="4">Cytoplasm</location>
    </subcellularLocation>
    <text evidence="4">Binds to ribosomes.</text>
</comment>
<dbReference type="GO" id="GO:0009409">
    <property type="term" value="P:response to cold"/>
    <property type="evidence" value="ECO:0007669"/>
    <property type="project" value="UniProtKB-ARBA"/>
</dbReference>
<dbReference type="GO" id="GO:0043022">
    <property type="term" value="F:ribosome binding"/>
    <property type="evidence" value="ECO:0007669"/>
    <property type="project" value="UniProtKB-UniRule"/>
</dbReference>
<evidence type="ECO:0000256" key="2">
    <source>
        <dbReference type="ARBA" id="ARBA00023134"/>
    </source>
</evidence>
<dbReference type="Gene3D" id="2.40.50.250">
    <property type="entry name" value="bipa protein"/>
    <property type="match status" value="1"/>
</dbReference>
<gene>
    <name evidence="4" type="primary">bipA</name>
    <name evidence="6" type="ORF">CCALI_00301</name>
</gene>
<dbReference type="InterPro" id="IPR035647">
    <property type="entry name" value="EFG_III/V"/>
</dbReference>
<dbReference type="FunFam" id="3.30.70.240:FF:000002">
    <property type="entry name" value="GTP-binding protein TypA"/>
    <property type="match status" value="1"/>
</dbReference>
<evidence type="ECO:0000256" key="1">
    <source>
        <dbReference type="ARBA" id="ARBA00022741"/>
    </source>
</evidence>
<feature type="binding site" evidence="4">
    <location>
        <begin position="129"/>
        <end position="132"/>
    </location>
    <ligand>
        <name>GTP</name>
        <dbReference type="ChEBI" id="CHEBI:37565"/>
    </ligand>
</feature>
<dbReference type="InterPro" id="IPR005225">
    <property type="entry name" value="Small_GTP-bd"/>
</dbReference>
<evidence type="ECO:0000259" key="5">
    <source>
        <dbReference type="PROSITE" id="PS51722"/>
    </source>
</evidence>
<dbReference type="InterPro" id="IPR000640">
    <property type="entry name" value="EFG_V-like"/>
</dbReference>
<protein>
    <recommendedName>
        <fullName evidence="4">Large ribosomal subunit assembly factor BipA</fullName>
        <ecNumber evidence="4">3.6.5.-</ecNumber>
    </recommendedName>
    <alternativeName>
        <fullName evidence="4">GTP-binding protein BipA</fullName>
    </alternativeName>
</protein>
<comment type="function">
    <text evidence="4">A 50S ribosomal subunit assembly protein with GTPase activity, required for 50S subunit assembly at low temperatures, may also play a role in translation. Binds GTP and analogs. Binds the 70S ribosome between the 30S and 50S subunits, in a similar position as ribosome-bound EF-G; it contacts a number of ribosomal proteins, both rRNAs and the A-site tRNA.</text>
</comment>